<dbReference type="PANTHER" id="PTHR42767">
    <property type="entry name" value="ENDO-BETA-1,6-GALACTANASE"/>
    <property type="match status" value="1"/>
</dbReference>
<dbReference type="AlphaFoldDB" id="A0A5C5ZCH7"/>
<dbReference type="PANTHER" id="PTHR42767:SF1">
    <property type="entry name" value="ENDO-BETA-1,6-GALACTANASE-LIKE DOMAIN-CONTAINING PROTEIN"/>
    <property type="match status" value="1"/>
</dbReference>
<feature type="chain" id="PRO_5022826088" evidence="1">
    <location>
        <begin position="26"/>
        <end position="81"/>
    </location>
</feature>
<dbReference type="EMBL" id="SJPJ01000001">
    <property type="protein sequence ID" value="TWT85022.1"/>
    <property type="molecule type" value="Genomic_DNA"/>
</dbReference>
<reference evidence="2 3" key="1">
    <citation type="submission" date="2019-02" db="EMBL/GenBank/DDBJ databases">
        <title>Deep-cultivation of Planctomycetes and their phenomic and genomic characterization uncovers novel biology.</title>
        <authorList>
            <person name="Wiegand S."/>
            <person name="Jogler M."/>
            <person name="Boedeker C."/>
            <person name="Pinto D."/>
            <person name="Vollmers J."/>
            <person name="Rivas-Marin E."/>
            <person name="Kohn T."/>
            <person name="Peeters S.H."/>
            <person name="Heuer A."/>
            <person name="Rast P."/>
            <person name="Oberbeckmann S."/>
            <person name="Bunk B."/>
            <person name="Jeske O."/>
            <person name="Meyerdierks A."/>
            <person name="Storesund J.E."/>
            <person name="Kallscheuer N."/>
            <person name="Luecker S."/>
            <person name="Lage O.M."/>
            <person name="Pohl T."/>
            <person name="Merkel B.J."/>
            <person name="Hornburger P."/>
            <person name="Mueller R.-W."/>
            <person name="Bruemmer F."/>
            <person name="Labrenz M."/>
            <person name="Spormann A.M."/>
            <person name="Op Den Camp H."/>
            <person name="Overmann J."/>
            <person name="Amann R."/>
            <person name="Jetten M.S.M."/>
            <person name="Mascher T."/>
            <person name="Medema M.H."/>
            <person name="Devos D.P."/>
            <person name="Kaster A.-K."/>
            <person name="Ovreas L."/>
            <person name="Rohde M."/>
            <person name="Galperin M.Y."/>
            <person name="Jogler C."/>
        </authorList>
    </citation>
    <scope>NUCLEOTIDE SEQUENCE [LARGE SCALE GENOMIC DNA]</scope>
    <source>
        <strain evidence="2 3">CA13</strain>
    </source>
</reference>
<gene>
    <name evidence="2" type="ORF">CA13_65040</name>
</gene>
<dbReference type="OrthoDB" id="9760550at2"/>
<protein>
    <submittedName>
        <fullName evidence="2">Uncharacterized protein</fullName>
    </submittedName>
</protein>
<dbReference type="InterPro" id="IPR039743">
    <property type="entry name" value="6GAL/EXGAL"/>
</dbReference>
<dbReference type="GO" id="GO:0004553">
    <property type="term" value="F:hydrolase activity, hydrolyzing O-glycosyl compounds"/>
    <property type="evidence" value="ECO:0007669"/>
    <property type="project" value="InterPro"/>
</dbReference>
<keyword evidence="1" id="KW-0732">Signal</keyword>
<sequence length="81" mass="8957" precursor="true">MKDFRIVLLFILSALLLIKSPEAAAQAIDVNTSDRNHRFEAWGTSLAWMGNEIGGQSNAQGREDMMDLLFDQTNGLGLNFA</sequence>
<keyword evidence="3" id="KW-1185">Reference proteome</keyword>
<name>A0A5C5ZCH7_9BACT</name>
<accession>A0A5C5ZCH7</accession>
<feature type="signal peptide" evidence="1">
    <location>
        <begin position="1"/>
        <end position="25"/>
    </location>
</feature>
<evidence type="ECO:0000313" key="3">
    <source>
        <dbReference type="Proteomes" id="UP000315010"/>
    </source>
</evidence>
<dbReference type="Proteomes" id="UP000315010">
    <property type="component" value="Unassembled WGS sequence"/>
</dbReference>
<proteinExistence type="predicted"/>
<dbReference type="Gene3D" id="3.20.20.80">
    <property type="entry name" value="Glycosidases"/>
    <property type="match status" value="1"/>
</dbReference>
<dbReference type="RefSeq" id="WP_146403000.1">
    <property type="nucleotide sequence ID" value="NZ_SJPJ01000001.1"/>
</dbReference>
<evidence type="ECO:0000256" key="1">
    <source>
        <dbReference type="SAM" id="SignalP"/>
    </source>
</evidence>
<organism evidence="2 3">
    <name type="scientific">Novipirellula herctigrandis</name>
    <dbReference type="NCBI Taxonomy" id="2527986"/>
    <lineage>
        <taxon>Bacteria</taxon>
        <taxon>Pseudomonadati</taxon>
        <taxon>Planctomycetota</taxon>
        <taxon>Planctomycetia</taxon>
        <taxon>Pirellulales</taxon>
        <taxon>Pirellulaceae</taxon>
        <taxon>Novipirellula</taxon>
    </lineage>
</organism>
<evidence type="ECO:0000313" key="2">
    <source>
        <dbReference type="EMBL" id="TWT85022.1"/>
    </source>
</evidence>
<comment type="caution">
    <text evidence="2">The sequence shown here is derived from an EMBL/GenBank/DDBJ whole genome shotgun (WGS) entry which is preliminary data.</text>
</comment>